<feature type="region of interest" description="Disordered" evidence="1">
    <location>
        <begin position="760"/>
        <end position="783"/>
    </location>
</feature>
<dbReference type="Proteomes" id="UP000824890">
    <property type="component" value="Unassembled WGS sequence"/>
</dbReference>
<proteinExistence type="predicted"/>
<dbReference type="Pfam" id="PF13439">
    <property type="entry name" value="Glyco_transf_4"/>
    <property type="match status" value="1"/>
</dbReference>
<evidence type="ECO:0000259" key="2">
    <source>
        <dbReference type="SMART" id="SM00777"/>
    </source>
</evidence>
<keyword evidence="4" id="KW-1185">Reference proteome</keyword>
<dbReference type="InterPro" id="IPR013212">
    <property type="entry name" value="Mad3/Bub1_I"/>
</dbReference>
<protein>
    <recommendedName>
        <fullName evidence="2">BUB1 N-terminal domain-containing protein</fullName>
    </recommendedName>
</protein>
<reference evidence="3 4" key="1">
    <citation type="submission" date="2021-05" db="EMBL/GenBank/DDBJ databases">
        <title>Genome Assembly of Synthetic Allotetraploid Brassica napus Reveals Homoeologous Exchanges between Subgenomes.</title>
        <authorList>
            <person name="Davis J.T."/>
        </authorList>
    </citation>
    <scope>NUCLEOTIDE SEQUENCE [LARGE SCALE GENOMIC DNA]</scope>
    <source>
        <strain evidence="4">cv. Da-Ae</strain>
        <tissue evidence="3">Seedling</tissue>
    </source>
</reference>
<dbReference type="InterPro" id="IPR028098">
    <property type="entry name" value="Glyco_trans_4-like_N"/>
</dbReference>
<dbReference type="EMBL" id="JAGKQM010000016">
    <property type="protein sequence ID" value="KAH0874793.1"/>
    <property type="molecule type" value="Genomic_DNA"/>
</dbReference>
<dbReference type="Pfam" id="PF13692">
    <property type="entry name" value="Glyco_trans_1_4"/>
    <property type="match status" value="1"/>
</dbReference>
<dbReference type="CDD" id="cd03801">
    <property type="entry name" value="GT4_PimA-like"/>
    <property type="match status" value="1"/>
</dbReference>
<dbReference type="PANTHER" id="PTHR46686:SF2">
    <property type="entry name" value="GLYCOSYLTRANSFERASE"/>
    <property type="match status" value="1"/>
</dbReference>
<dbReference type="Gene3D" id="1.25.40.430">
    <property type="match status" value="1"/>
</dbReference>
<organism evidence="3 4">
    <name type="scientific">Brassica napus</name>
    <name type="common">Rape</name>
    <dbReference type="NCBI Taxonomy" id="3708"/>
    <lineage>
        <taxon>Eukaryota</taxon>
        <taxon>Viridiplantae</taxon>
        <taxon>Streptophyta</taxon>
        <taxon>Embryophyta</taxon>
        <taxon>Tracheophyta</taxon>
        <taxon>Spermatophyta</taxon>
        <taxon>Magnoliopsida</taxon>
        <taxon>eudicotyledons</taxon>
        <taxon>Gunneridae</taxon>
        <taxon>Pentapetalae</taxon>
        <taxon>rosids</taxon>
        <taxon>malvids</taxon>
        <taxon>Brassicales</taxon>
        <taxon>Brassicaceae</taxon>
        <taxon>Brassiceae</taxon>
        <taxon>Brassica</taxon>
    </lineage>
</organism>
<evidence type="ECO:0000313" key="3">
    <source>
        <dbReference type="EMBL" id="KAH0874793.1"/>
    </source>
</evidence>
<name>A0ABQ7Z3S6_BRANA</name>
<dbReference type="SMART" id="SM00777">
    <property type="entry name" value="Mad3_BUB1_I"/>
    <property type="match status" value="1"/>
</dbReference>
<feature type="non-terminal residue" evidence="3">
    <location>
        <position position="1"/>
    </location>
</feature>
<evidence type="ECO:0000313" key="4">
    <source>
        <dbReference type="Proteomes" id="UP000824890"/>
    </source>
</evidence>
<feature type="region of interest" description="Disordered" evidence="1">
    <location>
        <begin position="667"/>
        <end position="705"/>
    </location>
</feature>
<gene>
    <name evidence="3" type="ORF">HID58_072155</name>
</gene>
<accession>A0ABQ7Z3S6</accession>
<dbReference type="PANTHER" id="PTHR46686">
    <property type="entry name" value="GLYCOSYLTRANSFERASE"/>
    <property type="match status" value="1"/>
</dbReference>
<dbReference type="Pfam" id="PF08311">
    <property type="entry name" value="Mad3_BUB1_I"/>
    <property type="match status" value="1"/>
</dbReference>
<evidence type="ECO:0000256" key="1">
    <source>
        <dbReference type="SAM" id="MobiDB-lite"/>
    </source>
</evidence>
<comment type="caution">
    <text evidence="3">The sequence shown here is derived from an EMBL/GenBank/DDBJ whole genome shotgun (WGS) entry which is preliminary data.</text>
</comment>
<feature type="domain" description="BUB1 N-terminal" evidence="2">
    <location>
        <begin position="544"/>
        <end position="656"/>
    </location>
</feature>
<dbReference type="Gene3D" id="3.40.50.2000">
    <property type="entry name" value="Glycogen Phosphorylase B"/>
    <property type="match status" value="2"/>
</dbReference>
<dbReference type="SUPFAM" id="SSF53756">
    <property type="entry name" value="UDP-Glycosyltransferase/glycogen phosphorylase"/>
    <property type="match status" value="1"/>
</dbReference>
<sequence length="809" mass="92773">FTHTQPTKKRVNEENGLQESFLENSFYFFFTSFQIHNNHYTTTHLLYLLLHLLLTARSLSIDFFSGKSSLRWRSSRPNIPLEQTLFLTNLPEAKTRRLLQIMARMERHAYTLYTSLASRGHEVHVFTVSSDRTNHHKNQEEYYNKGDLHIYFAPNENGGLNISHAFEIFHRINGVDRPFDYVHTESVALPHWRVKMVPKGDVAVTWHGIWYEIMHSKLFEELYYSNDHHISDLDHTMPRLVDEIRFFPAYKQHICISNSAREVLVNIYQLPKRNVHVIVNGVDQTKFVYSPETGARFRAKHGVPVGNGTVIVMGVSGRLVRDKGHPLLYEAFALIAKTHPQVYLLPEELSGFYNALDVFVNPTLRPQGLDLTIIEAMQCGKPVVAPNYPSIVGTVVVDERFGYTFSPNVRSLVETLESVVRDGSMVLEMKGKDCKDYALSMFTATQMASAYERFFMCMTNERYCRYPLHIDITLNHFFCNKILDLMDYTISFSSFTQYTYLQADDLTLLALNAKLVIRAFANLESAAEFEESLENQLKDMVKRGKNLRVKLIEDIDEYDGEDPLFPWIKCVKWMQEAFPPGGECSGLLVIYEQCVRKNAKPVEKLNDAYKKFMVRTMRRTKTVDDEPKENDLPSRSFGTVLSRVDNNKTGRQALGPQANRTKLNHSSKAPLAVYKDTTTGDQTESDKSKPEFGSGLMLGGRAERNKENNVLPGKWAAFKVPQKPIVRTAASFFEVFVDEEECTDSEGVEKRKKIETISPSSSNVLPLNDGRDKERNRAAATEPFKTLPSQQLPTMIYENNHHRQQCSEI</sequence>